<evidence type="ECO:0000256" key="3">
    <source>
        <dbReference type="HAMAP-Rule" id="MF_00649"/>
    </source>
</evidence>
<dbReference type="GO" id="GO:0008270">
    <property type="term" value="F:zinc ion binding"/>
    <property type="evidence" value="ECO:0007669"/>
    <property type="project" value="UniProtKB-UniRule"/>
</dbReference>
<dbReference type="InterPro" id="IPR005584">
    <property type="entry name" value="DNA_gyrase_inhibitor_YacG"/>
</dbReference>
<organism evidence="5 6">
    <name type="scientific">Terasakiispira papahanaumokuakeensis</name>
    <dbReference type="NCBI Taxonomy" id="197479"/>
    <lineage>
        <taxon>Bacteria</taxon>
        <taxon>Pseudomonadati</taxon>
        <taxon>Pseudomonadota</taxon>
        <taxon>Gammaproteobacteria</taxon>
        <taxon>Oceanospirillales</taxon>
        <taxon>Terasakiispira</taxon>
    </lineage>
</organism>
<feature type="region of interest" description="Disordered" evidence="4">
    <location>
        <begin position="49"/>
        <end position="73"/>
    </location>
</feature>
<evidence type="ECO:0000256" key="4">
    <source>
        <dbReference type="SAM" id="MobiDB-lite"/>
    </source>
</evidence>
<comment type="cofactor">
    <cofactor evidence="3">
        <name>Zn(2+)</name>
        <dbReference type="ChEBI" id="CHEBI:29105"/>
    </cofactor>
    <text evidence="3">Binds 1 zinc ion.</text>
</comment>
<dbReference type="AlphaFoldDB" id="A0A1E2V883"/>
<dbReference type="GO" id="GO:0008657">
    <property type="term" value="F:DNA topoisomerase type II (double strand cut, ATP-hydrolyzing) inhibitor activity"/>
    <property type="evidence" value="ECO:0007669"/>
    <property type="project" value="UniProtKB-UniRule"/>
</dbReference>
<comment type="function">
    <text evidence="3">Inhibits all the catalytic activities of DNA gyrase by preventing its interaction with DNA. Acts by binding directly to the C-terminal domain of GyrB, which probably disrupts DNA binding by the gyrase.</text>
</comment>
<dbReference type="SUPFAM" id="SSF57716">
    <property type="entry name" value="Glucocorticoid receptor-like (DNA-binding domain)"/>
    <property type="match status" value="1"/>
</dbReference>
<keyword evidence="2 3" id="KW-0862">Zinc</keyword>
<dbReference type="NCBIfam" id="NF001638">
    <property type="entry name" value="PRK00418.1"/>
    <property type="match status" value="1"/>
</dbReference>
<evidence type="ECO:0000256" key="1">
    <source>
        <dbReference type="ARBA" id="ARBA00022723"/>
    </source>
</evidence>
<dbReference type="EMBL" id="MDTQ01000001">
    <property type="protein sequence ID" value="ODC02865.1"/>
    <property type="molecule type" value="Genomic_DNA"/>
</dbReference>
<evidence type="ECO:0000313" key="6">
    <source>
        <dbReference type="Proteomes" id="UP000094291"/>
    </source>
</evidence>
<dbReference type="PANTHER" id="PTHR36150">
    <property type="entry name" value="DNA GYRASE INHIBITOR YACG"/>
    <property type="match status" value="1"/>
</dbReference>
<keyword evidence="6" id="KW-1185">Reference proteome</keyword>
<dbReference type="OrthoDB" id="9809663at2"/>
<feature type="binding site" evidence="3">
    <location>
        <position position="35"/>
    </location>
    <ligand>
        <name>Zn(2+)</name>
        <dbReference type="ChEBI" id="CHEBI:29105"/>
    </ligand>
</feature>
<comment type="similarity">
    <text evidence="3">Belongs to the DNA gyrase inhibitor YacG family.</text>
</comment>
<keyword evidence="1 3" id="KW-0479">Metal-binding</keyword>
<feature type="binding site" evidence="3">
    <location>
        <position position="15"/>
    </location>
    <ligand>
        <name>Zn(2+)</name>
        <dbReference type="ChEBI" id="CHEBI:29105"/>
    </ligand>
</feature>
<comment type="subunit">
    <text evidence="3">Interacts with GyrB.</text>
</comment>
<feature type="binding site" evidence="3">
    <location>
        <position position="12"/>
    </location>
    <ligand>
        <name>Zn(2+)</name>
        <dbReference type="ChEBI" id="CHEBI:29105"/>
    </ligand>
</feature>
<name>A0A1E2V883_9GAMM</name>
<dbReference type="InterPro" id="IPR013088">
    <property type="entry name" value="Znf_NHR/GATA"/>
</dbReference>
<dbReference type="Proteomes" id="UP000094291">
    <property type="component" value="Unassembled WGS sequence"/>
</dbReference>
<dbReference type="RefSeq" id="WP_068997260.1">
    <property type="nucleotide sequence ID" value="NZ_MDTQ01000001.1"/>
</dbReference>
<accession>A0A1E2V883</accession>
<dbReference type="HAMAP" id="MF_00649">
    <property type="entry name" value="DNA_gyrase_inhibitor_YacG"/>
    <property type="match status" value="1"/>
</dbReference>
<gene>
    <name evidence="3" type="primary">yacG</name>
    <name evidence="5" type="ORF">BFW38_04160</name>
</gene>
<evidence type="ECO:0000256" key="2">
    <source>
        <dbReference type="ARBA" id="ARBA00022833"/>
    </source>
</evidence>
<sequence length="73" mass="8409">MPEATTTRLVACPTCRQSIAWTTDNPNRPFCSERCRMIDLGAWAAEDHRIPGEKALDEQDPNSYRKDPDDWEE</sequence>
<dbReference type="STRING" id="197479.BFW38_04160"/>
<feature type="binding site" evidence="3">
    <location>
        <position position="31"/>
    </location>
    <ligand>
        <name>Zn(2+)</name>
        <dbReference type="ChEBI" id="CHEBI:29105"/>
    </ligand>
</feature>
<dbReference type="Gene3D" id="3.30.50.10">
    <property type="entry name" value="Erythroid Transcription Factor GATA-1, subunit A"/>
    <property type="match status" value="1"/>
</dbReference>
<dbReference type="PANTHER" id="PTHR36150:SF1">
    <property type="entry name" value="DNA GYRASE INHIBITOR YACG"/>
    <property type="match status" value="1"/>
</dbReference>
<protein>
    <recommendedName>
        <fullName evidence="3">DNA gyrase inhibitor YacG</fullName>
    </recommendedName>
</protein>
<proteinExistence type="inferred from homology"/>
<dbReference type="Pfam" id="PF03884">
    <property type="entry name" value="YacG"/>
    <property type="match status" value="1"/>
</dbReference>
<reference evidence="5 6" key="1">
    <citation type="submission" date="2016-08" db="EMBL/GenBank/DDBJ databases">
        <authorList>
            <person name="Seilhamer J.J."/>
        </authorList>
    </citation>
    <scope>NUCLEOTIDE SEQUENCE [LARGE SCALE GENOMIC DNA]</scope>
    <source>
        <strain evidence="5 6">PH27A</strain>
    </source>
</reference>
<comment type="caution">
    <text evidence="5">The sequence shown here is derived from an EMBL/GenBank/DDBJ whole genome shotgun (WGS) entry which is preliminary data.</text>
</comment>
<dbReference type="GO" id="GO:0006355">
    <property type="term" value="P:regulation of DNA-templated transcription"/>
    <property type="evidence" value="ECO:0007669"/>
    <property type="project" value="InterPro"/>
</dbReference>
<evidence type="ECO:0000313" key="5">
    <source>
        <dbReference type="EMBL" id="ODC02865.1"/>
    </source>
</evidence>